<dbReference type="EMBL" id="JANEYF010002810">
    <property type="protein sequence ID" value="KAJ8941973.1"/>
    <property type="molecule type" value="Genomic_DNA"/>
</dbReference>
<sequence>MKTLEEHKVSFRKHFFRVLLLVLSAYPELGEMMRYGRWSKDTITQQKQALEGQILVHLTKLCWCCPKCRSEYGSEDIPTKYFCFCKKTESPKFQPFLVPHSCGEICKKDLIPYCGHKCLLLCHPGITLYLIFS</sequence>
<evidence type="ECO:0000313" key="1">
    <source>
        <dbReference type="EMBL" id="KAJ8941973.1"/>
    </source>
</evidence>
<dbReference type="AlphaFoldDB" id="A0AAV8XTL6"/>
<dbReference type="GO" id="GO:0005634">
    <property type="term" value="C:nucleus"/>
    <property type="evidence" value="ECO:0007669"/>
    <property type="project" value="TreeGrafter"/>
</dbReference>
<gene>
    <name evidence="1" type="ORF">NQ314_010197</name>
</gene>
<dbReference type="Proteomes" id="UP001162156">
    <property type="component" value="Unassembled WGS sequence"/>
</dbReference>
<organism evidence="1 2">
    <name type="scientific">Rhamnusium bicolor</name>
    <dbReference type="NCBI Taxonomy" id="1586634"/>
    <lineage>
        <taxon>Eukaryota</taxon>
        <taxon>Metazoa</taxon>
        <taxon>Ecdysozoa</taxon>
        <taxon>Arthropoda</taxon>
        <taxon>Hexapoda</taxon>
        <taxon>Insecta</taxon>
        <taxon>Pterygota</taxon>
        <taxon>Neoptera</taxon>
        <taxon>Endopterygota</taxon>
        <taxon>Coleoptera</taxon>
        <taxon>Polyphaga</taxon>
        <taxon>Cucujiformia</taxon>
        <taxon>Chrysomeloidea</taxon>
        <taxon>Cerambycidae</taxon>
        <taxon>Lepturinae</taxon>
        <taxon>Rhagiini</taxon>
        <taxon>Rhamnusium</taxon>
    </lineage>
</organism>
<dbReference type="PANTHER" id="PTHR12360">
    <property type="entry name" value="NUCLEAR TRANSCRIPTION FACTOR, X-BOX BINDING 1 NFX1"/>
    <property type="match status" value="1"/>
</dbReference>
<reference evidence="1" key="1">
    <citation type="journal article" date="2023" name="Insect Mol. Biol.">
        <title>Genome sequencing provides insights into the evolution of gene families encoding plant cell wall-degrading enzymes in longhorned beetles.</title>
        <authorList>
            <person name="Shin N.R."/>
            <person name="Okamura Y."/>
            <person name="Kirsch R."/>
            <person name="Pauchet Y."/>
        </authorList>
    </citation>
    <scope>NUCLEOTIDE SEQUENCE</scope>
    <source>
        <strain evidence="1">RBIC_L_NR</strain>
    </source>
</reference>
<dbReference type="GO" id="GO:0000981">
    <property type="term" value="F:DNA-binding transcription factor activity, RNA polymerase II-specific"/>
    <property type="evidence" value="ECO:0007669"/>
    <property type="project" value="TreeGrafter"/>
</dbReference>
<proteinExistence type="predicted"/>
<evidence type="ECO:0000313" key="2">
    <source>
        <dbReference type="Proteomes" id="UP001162156"/>
    </source>
</evidence>
<dbReference type="GO" id="GO:0000977">
    <property type="term" value="F:RNA polymerase II transcription regulatory region sequence-specific DNA binding"/>
    <property type="evidence" value="ECO:0007669"/>
    <property type="project" value="TreeGrafter"/>
</dbReference>
<name>A0AAV8XTL6_9CUCU</name>
<keyword evidence="2" id="KW-1185">Reference proteome</keyword>
<protein>
    <submittedName>
        <fullName evidence="1">Uncharacterized protein</fullName>
    </submittedName>
</protein>
<comment type="caution">
    <text evidence="1">The sequence shown here is derived from an EMBL/GenBank/DDBJ whole genome shotgun (WGS) entry which is preliminary data.</text>
</comment>
<dbReference type="PANTHER" id="PTHR12360:SF1">
    <property type="entry name" value="NF-X1-TYPE ZINC FINGER PROTEIN NFXL1"/>
    <property type="match status" value="1"/>
</dbReference>
<dbReference type="InterPro" id="IPR034078">
    <property type="entry name" value="NFX1_fam"/>
</dbReference>
<accession>A0AAV8XTL6</accession>